<organism evidence="1 2">
    <name type="scientific">Hibiscus sabdariffa</name>
    <name type="common">roselle</name>
    <dbReference type="NCBI Taxonomy" id="183260"/>
    <lineage>
        <taxon>Eukaryota</taxon>
        <taxon>Viridiplantae</taxon>
        <taxon>Streptophyta</taxon>
        <taxon>Embryophyta</taxon>
        <taxon>Tracheophyta</taxon>
        <taxon>Spermatophyta</taxon>
        <taxon>Magnoliopsida</taxon>
        <taxon>eudicotyledons</taxon>
        <taxon>Gunneridae</taxon>
        <taxon>Pentapetalae</taxon>
        <taxon>rosids</taxon>
        <taxon>malvids</taxon>
        <taxon>Malvales</taxon>
        <taxon>Malvaceae</taxon>
        <taxon>Malvoideae</taxon>
        <taxon>Hibiscus</taxon>
    </lineage>
</organism>
<name>A0ABR2PTY8_9ROSI</name>
<gene>
    <name evidence="1" type="ORF">V6N11_044807</name>
</gene>
<accession>A0ABR2PTY8</accession>
<keyword evidence="2" id="KW-1185">Reference proteome</keyword>
<evidence type="ECO:0000313" key="2">
    <source>
        <dbReference type="Proteomes" id="UP001396334"/>
    </source>
</evidence>
<comment type="caution">
    <text evidence="1">The sequence shown here is derived from an EMBL/GenBank/DDBJ whole genome shotgun (WGS) entry which is preliminary data.</text>
</comment>
<dbReference type="Proteomes" id="UP001396334">
    <property type="component" value="Unassembled WGS sequence"/>
</dbReference>
<protein>
    <submittedName>
        <fullName evidence="1">Uncharacterized protein</fullName>
    </submittedName>
</protein>
<reference evidence="1 2" key="1">
    <citation type="journal article" date="2024" name="G3 (Bethesda)">
        <title>Genome assembly of Hibiscus sabdariffa L. provides insights into metabolisms of medicinal natural products.</title>
        <authorList>
            <person name="Kim T."/>
        </authorList>
    </citation>
    <scope>NUCLEOTIDE SEQUENCE [LARGE SCALE GENOMIC DNA]</scope>
    <source>
        <strain evidence="1">TK-2024</strain>
        <tissue evidence="1">Old leaves</tissue>
    </source>
</reference>
<proteinExistence type="predicted"/>
<sequence length="99" mass="11486">MGHSLHHHMLDAMEAKMQCNIRRHAVSDAALVKYSRQAEDSFYIAHQRRNRGERHQKNTLEPPSSEVIDILNRSSSTLVDSLLVYDILQFLSQTWNVKI</sequence>
<evidence type="ECO:0000313" key="1">
    <source>
        <dbReference type="EMBL" id="KAK8991910.1"/>
    </source>
</evidence>
<dbReference type="EMBL" id="JBBPBN010000051">
    <property type="protein sequence ID" value="KAK8991910.1"/>
    <property type="molecule type" value="Genomic_DNA"/>
</dbReference>